<accession>A0A845PW25</accession>
<keyword evidence="2 7" id="KW-0813">Transport</keyword>
<dbReference type="InterPro" id="IPR012910">
    <property type="entry name" value="Plug_dom"/>
</dbReference>
<dbReference type="Gene3D" id="2.170.130.10">
    <property type="entry name" value="TonB-dependent receptor, plug domain"/>
    <property type="match status" value="1"/>
</dbReference>
<evidence type="ECO:0000256" key="6">
    <source>
        <dbReference type="ARBA" id="ARBA00023237"/>
    </source>
</evidence>
<dbReference type="InterPro" id="IPR037066">
    <property type="entry name" value="Plug_dom_sf"/>
</dbReference>
<comment type="subcellular location">
    <subcellularLocation>
        <location evidence="1 7">Cell outer membrane</location>
        <topology evidence="1 7">Multi-pass membrane protein</topology>
    </subcellularLocation>
</comment>
<organism evidence="9 10">
    <name type="scientific">Elizabethkingia argenteiflava</name>
    <dbReference type="NCBI Taxonomy" id="2681556"/>
    <lineage>
        <taxon>Bacteria</taxon>
        <taxon>Pseudomonadati</taxon>
        <taxon>Bacteroidota</taxon>
        <taxon>Flavobacteriia</taxon>
        <taxon>Flavobacteriales</taxon>
        <taxon>Weeksellaceae</taxon>
        <taxon>Elizabethkingia</taxon>
    </lineage>
</organism>
<keyword evidence="4 7" id="KW-0812">Transmembrane</keyword>
<comment type="similarity">
    <text evidence="7">Belongs to the TonB-dependent receptor family.</text>
</comment>
<evidence type="ECO:0000256" key="4">
    <source>
        <dbReference type="ARBA" id="ARBA00022692"/>
    </source>
</evidence>
<gene>
    <name evidence="9" type="ORF">GNY06_11865</name>
</gene>
<sequence length="953" mass="106546">MKIKLTLFSMGVLFFINQHTLAQKRKKDTTSTKDIEEVVVLGYNKRLTKPKDASANTVVIAEKLEGRPNISFLNTLQGSAPGLTISSNSGSPGSAKIDVLIRGIASINANTEPLIVLDGVPTNANQFRNLNTEDIESISVLRDAAATSIYGNRGANGVLLINTKSGKYNKSLSMHYSAMTGINTLPKHRYNLANASQFLTLQKRLGINPALSMSDEEIANYPVNTDWRKVFFKQDIIKQHNLQISAGGKNLNGFASLGYLEQGGMVPNTDFKRMSLRTNLNAKSDDNKWMFSTQAAIAFSRRNQLNEETNSGLSNNSLQNPLLGSVTGLPYLKSGQYKTGQELWDAIGGDSGKGNFIYILEDNARRAYHSMFNRYDDVNTFVNANVNYKLTEELSLGNTTGADYKVVNRWTGRAPWGYLALVVAKNTNTEYGGSETQQNERELNLNSVTKLLLNKKWGDHSLDAGVYLEYIKVHYFASTQTQNGLDPKTWALGAGTGYIPYSASDPNKYVPQVYSRKIDAGALSYFGSIDYDYRGKYGLGGVIRRDGSYRFTKQNRWGTFWAVSGRWNVDKEAFMENVGFDMLKLRLSYGTQGNQNIIDPDAGSNALLLGAKIVYDLNAITNGYDNQVGLKVDNIGNPNLVWEKISQFNIGLDFRFLRKRLNGNIDFYRKKTTELYNDLRSSAITGFYSYRGNFGNLMNTGIEVSLNYDLLKQKEAQLSIFANAAWNKNKLLKIEIPIRRGALLMEEGGPLYQWNLVPWLGVNPENGKGQYLASDGSITETPKEKDRIKKGRNFFPNYNGGFGFNASYKGFFWDTLFTFQADFYRSDNQLSWAYNPSYASNGKNVSADLLNAWTPQNRYTSIPDLKAADYSAMSDRLLFDASFIRLKSITLGYHVPKKLLQEGFVKSLKVFIQGENLAIWTKWRGFDPEGLGTFPLGVYPNPKTVSIGVNIDF</sequence>
<dbReference type="InterPro" id="IPR023996">
    <property type="entry name" value="TonB-dep_OMP_SusC/RagA"/>
</dbReference>
<dbReference type="Gene3D" id="2.40.170.20">
    <property type="entry name" value="TonB-dependent receptor, beta-barrel domain"/>
    <property type="match status" value="1"/>
</dbReference>
<evidence type="ECO:0000256" key="1">
    <source>
        <dbReference type="ARBA" id="ARBA00004571"/>
    </source>
</evidence>
<dbReference type="GO" id="GO:0009279">
    <property type="term" value="C:cell outer membrane"/>
    <property type="evidence" value="ECO:0007669"/>
    <property type="project" value="UniProtKB-SubCell"/>
</dbReference>
<keyword evidence="3 7" id="KW-1134">Transmembrane beta strand</keyword>
<evidence type="ECO:0000259" key="8">
    <source>
        <dbReference type="Pfam" id="PF07715"/>
    </source>
</evidence>
<dbReference type="SUPFAM" id="SSF56935">
    <property type="entry name" value="Porins"/>
    <property type="match status" value="1"/>
</dbReference>
<keyword evidence="6 7" id="KW-0998">Cell outer membrane</keyword>
<evidence type="ECO:0000256" key="7">
    <source>
        <dbReference type="PROSITE-ProRule" id="PRU01360"/>
    </source>
</evidence>
<evidence type="ECO:0000313" key="9">
    <source>
        <dbReference type="EMBL" id="NAW52034.1"/>
    </source>
</evidence>
<dbReference type="AlphaFoldDB" id="A0A845PW25"/>
<proteinExistence type="inferred from homology"/>
<dbReference type="InterPro" id="IPR039426">
    <property type="entry name" value="TonB-dep_rcpt-like"/>
</dbReference>
<evidence type="ECO:0000256" key="5">
    <source>
        <dbReference type="ARBA" id="ARBA00023136"/>
    </source>
</evidence>
<dbReference type="RefSeq" id="WP_166520282.1">
    <property type="nucleotide sequence ID" value="NZ_JAAABJ010000641.1"/>
</dbReference>
<feature type="domain" description="TonB-dependent receptor plug" evidence="8">
    <location>
        <begin position="54"/>
        <end position="158"/>
    </location>
</feature>
<reference evidence="9 10" key="1">
    <citation type="submission" date="2019-11" db="EMBL/GenBank/DDBJ databases">
        <title>Characterization of Elizabethkingia argenteiflava sp. nov., isolated from inner surface of Soybean Pods.</title>
        <authorList>
            <person name="Mo S."/>
        </authorList>
    </citation>
    <scope>NUCLEOTIDE SEQUENCE [LARGE SCALE GENOMIC DNA]</scope>
    <source>
        <strain evidence="9 10">YB22</strain>
    </source>
</reference>
<dbReference type="NCBIfam" id="TIGR04057">
    <property type="entry name" value="SusC_RagA_signa"/>
    <property type="match status" value="1"/>
</dbReference>
<comment type="caution">
    <text evidence="9">The sequence shown here is derived from an EMBL/GenBank/DDBJ whole genome shotgun (WGS) entry which is preliminary data.</text>
</comment>
<keyword evidence="10" id="KW-1185">Reference proteome</keyword>
<evidence type="ECO:0000256" key="3">
    <source>
        <dbReference type="ARBA" id="ARBA00022452"/>
    </source>
</evidence>
<name>A0A845PW25_9FLAO</name>
<keyword evidence="5 7" id="KW-0472">Membrane</keyword>
<evidence type="ECO:0000313" key="10">
    <source>
        <dbReference type="Proteomes" id="UP000553459"/>
    </source>
</evidence>
<dbReference type="PROSITE" id="PS52016">
    <property type="entry name" value="TONB_DEPENDENT_REC_3"/>
    <property type="match status" value="1"/>
</dbReference>
<dbReference type="InterPro" id="IPR023997">
    <property type="entry name" value="TonB-dep_OMP_SusC/RagA_CS"/>
</dbReference>
<protein>
    <submittedName>
        <fullName evidence="9">SusC/RagA family TonB-linked outer membrane protein</fullName>
    </submittedName>
</protein>
<dbReference type="Proteomes" id="UP000553459">
    <property type="component" value="Unassembled WGS sequence"/>
</dbReference>
<dbReference type="NCBIfam" id="TIGR04056">
    <property type="entry name" value="OMP_RagA_SusC"/>
    <property type="match status" value="1"/>
</dbReference>
<dbReference type="EMBL" id="JAAABJ010000641">
    <property type="protein sequence ID" value="NAW52034.1"/>
    <property type="molecule type" value="Genomic_DNA"/>
</dbReference>
<evidence type="ECO:0000256" key="2">
    <source>
        <dbReference type="ARBA" id="ARBA00022448"/>
    </source>
</evidence>
<dbReference type="InterPro" id="IPR036942">
    <property type="entry name" value="Beta-barrel_TonB_sf"/>
</dbReference>
<dbReference type="Pfam" id="PF07715">
    <property type="entry name" value="Plug"/>
    <property type="match status" value="1"/>
</dbReference>